<name>A0A840VE37_9BACT</name>
<sequence length="149" mass="14886">MAFNAPELPSGAFLNPGLAAATSLAAGEIGAVNATGNALPAADTAGLRVIGRSEGDFDNAAGLAGDVESLLKRGIFKWDNDPTNPVTIASIGKHCFVKTSTSVCVTAGSTNKVIAGVVVRIDSDGVWVDTTNSSAIEDAIDLAVAEAGA</sequence>
<dbReference type="EMBL" id="JACHFD010000005">
    <property type="protein sequence ID" value="MBB5351101.1"/>
    <property type="molecule type" value="Genomic_DNA"/>
</dbReference>
<reference evidence="1 2" key="1">
    <citation type="submission" date="2020-08" db="EMBL/GenBank/DDBJ databases">
        <title>Genomic Encyclopedia of Type Strains, Phase IV (KMG-IV): sequencing the most valuable type-strain genomes for metagenomic binning, comparative biology and taxonomic classification.</title>
        <authorList>
            <person name="Goeker M."/>
        </authorList>
    </citation>
    <scope>NUCLEOTIDE SEQUENCE [LARGE SCALE GENOMIC DNA]</scope>
    <source>
        <strain evidence="1 2">YC6886</strain>
    </source>
</reference>
<evidence type="ECO:0000313" key="2">
    <source>
        <dbReference type="Proteomes" id="UP000557717"/>
    </source>
</evidence>
<protein>
    <submittedName>
        <fullName evidence="1">Uncharacterized protein</fullName>
    </submittedName>
</protein>
<accession>A0A840VE37</accession>
<proteinExistence type="predicted"/>
<comment type="caution">
    <text evidence="1">The sequence shown here is derived from an EMBL/GenBank/DDBJ whole genome shotgun (WGS) entry which is preliminary data.</text>
</comment>
<gene>
    <name evidence="1" type="ORF">HNR46_001335</name>
</gene>
<dbReference type="AlphaFoldDB" id="A0A840VE37"/>
<dbReference type="Proteomes" id="UP000557717">
    <property type="component" value="Unassembled WGS sequence"/>
</dbReference>
<evidence type="ECO:0000313" key="1">
    <source>
        <dbReference type="EMBL" id="MBB5351101.1"/>
    </source>
</evidence>
<dbReference type="RefSeq" id="WP_184016975.1">
    <property type="nucleotide sequence ID" value="NZ_JACHFD010000005.1"/>
</dbReference>
<keyword evidence="2" id="KW-1185">Reference proteome</keyword>
<organism evidence="1 2">
    <name type="scientific">Haloferula luteola</name>
    <dbReference type="NCBI Taxonomy" id="595692"/>
    <lineage>
        <taxon>Bacteria</taxon>
        <taxon>Pseudomonadati</taxon>
        <taxon>Verrucomicrobiota</taxon>
        <taxon>Verrucomicrobiia</taxon>
        <taxon>Verrucomicrobiales</taxon>
        <taxon>Verrucomicrobiaceae</taxon>
        <taxon>Haloferula</taxon>
    </lineage>
</organism>